<gene>
    <name evidence="1" type="ORF">MA16_Dca005993</name>
</gene>
<reference evidence="1 2" key="2">
    <citation type="journal article" date="2017" name="Nature">
        <title>The Apostasia genome and the evolution of orchids.</title>
        <authorList>
            <person name="Zhang G.Q."/>
            <person name="Liu K.W."/>
            <person name="Li Z."/>
            <person name="Lohaus R."/>
            <person name="Hsiao Y.Y."/>
            <person name="Niu S.C."/>
            <person name="Wang J.Y."/>
            <person name="Lin Y.C."/>
            <person name="Xu Q."/>
            <person name="Chen L.J."/>
            <person name="Yoshida K."/>
            <person name="Fujiwara S."/>
            <person name="Wang Z.W."/>
            <person name="Zhang Y.Q."/>
            <person name="Mitsuda N."/>
            <person name="Wang M."/>
            <person name="Liu G.H."/>
            <person name="Pecoraro L."/>
            <person name="Huang H.X."/>
            <person name="Xiao X.J."/>
            <person name="Lin M."/>
            <person name="Wu X.Y."/>
            <person name="Wu W.L."/>
            <person name="Chen Y.Y."/>
            <person name="Chang S.B."/>
            <person name="Sakamoto S."/>
            <person name="Ohme-Takagi M."/>
            <person name="Yagi M."/>
            <person name="Zeng S.J."/>
            <person name="Shen C.Y."/>
            <person name="Yeh C.M."/>
            <person name="Luo Y.B."/>
            <person name="Tsai W.C."/>
            <person name="Van de Peer Y."/>
            <person name="Liu Z.J."/>
        </authorList>
    </citation>
    <scope>NUCLEOTIDE SEQUENCE [LARGE SCALE GENOMIC DNA]</scope>
    <source>
        <tissue evidence="1">The whole plant</tissue>
    </source>
</reference>
<proteinExistence type="predicted"/>
<reference evidence="1 2" key="1">
    <citation type="journal article" date="2016" name="Sci. Rep.">
        <title>The Dendrobium catenatum Lindl. genome sequence provides insights into polysaccharide synthase, floral development and adaptive evolution.</title>
        <authorList>
            <person name="Zhang G.Q."/>
            <person name="Xu Q."/>
            <person name="Bian C."/>
            <person name="Tsai W.C."/>
            <person name="Yeh C.M."/>
            <person name="Liu K.W."/>
            <person name="Yoshida K."/>
            <person name="Zhang L.S."/>
            <person name="Chang S.B."/>
            <person name="Chen F."/>
            <person name="Shi Y."/>
            <person name="Su Y.Y."/>
            <person name="Zhang Y.Q."/>
            <person name="Chen L.J."/>
            <person name="Yin Y."/>
            <person name="Lin M."/>
            <person name="Huang H."/>
            <person name="Deng H."/>
            <person name="Wang Z.W."/>
            <person name="Zhu S.L."/>
            <person name="Zhao X."/>
            <person name="Deng C."/>
            <person name="Niu S.C."/>
            <person name="Huang J."/>
            <person name="Wang M."/>
            <person name="Liu G.H."/>
            <person name="Yang H.J."/>
            <person name="Xiao X.J."/>
            <person name="Hsiao Y.Y."/>
            <person name="Wu W.L."/>
            <person name="Chen Y.Y."/>
            <person name="Mitsuda N."/>
            <person name="Ohme-Takagi M."/>
            <person name="Luo Y.B."/>
            <person name="Van de Peer Y."/>
            <person name="Liu Z.J."/>
        </authorList>
    </citation>
    <scope>NUCLEOTIDE SEQUENCE [LARGE SCALE GENOMIC DNA]</scope>
    <source>
        <tissue evidence="1">The whole plant</tissue>
    </source>
</reference>
<name>A0A2I0WJW5_9ASPA</name>
<organism evidence="1 2">
    <name type="scientific">Dendrobium catenatum</name>
    <dbReference type="NCBI Taxonomy" id="906689"/>
    <lineage>
        <taxon>Eukaryota</taxon>
        <taxon>Viridiplantae</taxon>
        <taxon>Streptophyta</taxon>
        <taxon>Embryophyta</taxon>
        <taxon>Tracheophyta</taxon>
        <taxon>Spermatophyta</taxon>
        <taxon>Magnoliopsida</taxon>
        <taxon>Liliopsida</taxon>
        <taxon>Asparagales</taxon>
        <taxon>Orchidaceae</taxon>
        <taxon>Epidendroideae</taxon>
        <taxon>Malaxideae</taxon>
        <taxon>Dendrobiinae</taxon>
        <taxon>Dendrobium</taxon>
    </lineage>
</organism>
<evidence type="ECO:0000313" key="2">
    <source>
        <dbReference type="Proteomes" id="UP000233837"/>
    </source>
</evidence>
<sequence length="71" mass="8306">MPTVIFCDNTSAIAFANNFVFHVRTKRIEIDYHFISTHFKSMSIRVSHIHSEDQIVDLLIKSLSINWLQDL</sequence>
<dbReference type="Proteomes" id="UP000233837">
    <property type="component" value="Unassembled WGS sequence"/>
</dbReference>
<dbReference type="CDD" id="cd09272">
    <property type="entry name" value="RNase_HI_RT_Ty1"/>
    <property type="match status" value="1"/>
</dbReference>
<accession>A0A2I0WJW5</accession>
<evidence type="ECO:0000313" key="1">
    <source>
        <dbReference type="EMBL" id="PKU75946.1"/>
    </source>
</evidence>
<dbReference type="AlphaFoldDB" id="A0A2I0WJW5"/>
<dbReference type="EMBL" id="KZ502564">
    <property type="protein sequence ID" value="PKU75946.1"/>
    <property type="molecule type" value="Genomic_DNA"/>
</dbReference>
<keyword evidence="2" id="KW-1185">Reference proteome</keyword>
<protein>
    <submittedName>
        <fullName evidence="1">Retrovirus-related Pol polyprotein from transposon TNT 1-94</fullName>
    </submittedName>
</protein>